<protein>
    <submittedName>
        <fullName evidence="2">Uncharacterized protein</fullName>
    </submittedName>
</protein>
<dbReference type="AlphaFoldDB" id="E6ZUF6"/>
<proteinExistence type="predicted"/>
<dbReference type="EMBL" id="FQ311442">
    <property type="protein sequence ID" value="CBQ70863.1"/>
    <property type="molecule type" value="Genomic_DNA"/>
</dbReference>
<name>E6ZUF6_SPORE</name>
<accession>E6ZUF6</accession>
<organism evidence="2 3">
    <name type="scientific">Sporisorium reilianum (strain SRZ2)</name>
    <name type="common">Maize head smut fungus</name>
    <dbReference type="NCBI Taxonomy" id="999809"/>
    <lineage>
        <taxon>Eukaryota</taxon>
        <taxon>Fungi</taxon>
        <taxon>Dikarya</taxon>
        <taxon>Basidiomycota</taxon>
        <taxon>Ustilaginomycotina</taxon>
        <taxon>Ustilaginomycetes</taxon>
        <taxon>Ustilaginales</taxon>
        <taxon>Ustilaginaceae</taxon>
        <taxon>Sporisorium</taxon>
    </lineage>
</organism>
<sequence length="196" mass="21576">MRFSVSSPLSLSLVHFCVFLALVATFCQAAPMFKYQSFAAVADEAALDAADYARRVGSFRGPLGVVSPPHQASSSAPRLGLFTEIDETTGKPLLRVQDSHIPPARTANSHQYNRFGKPVARIYQQSTGVRLTNNGDHARIFHFRGSPRAYYVAGRGKMTVPYGTLTSDQIKETLIHKVPKGTKVEMPDPEINLWGR</sequence>
<dbReference type="VEuPathDB" id="FungiDB:sr16441"/>
<evidence type="ECO:0000313" key="3">
    <source>
        <dbReference type="Proteomes" id="UP000008867"/>
    </source>
</evidence>
<dbReference type="Proteomes" id="UP000008867">
    <property type="component" value="Chromosome 20"/>
</dbReference>
<gene>
    <name evidence="2" type="ORF">sr16441</name>
</gene>
<evidence type="ECO:0000313" key="2">
    <source>
        <dbReference type="EMBL" id="CBQ70863.1"/>
    </source>
</evidence>
<reference evidence="2 3" key="1">
    <citation type="journal article" date="2010" name="Science">
        <title>Pathogenicity determinants in smut fungi revealed by genome comparison.</title>
        <authorList>
            <person name="Schirawski J."/>
            <person name="Mannhaupt G."/>
            <person name="Muench K."/>
            <person name="Brefort T."/>
            <person name="Schipper K."/>
            <person name="Doehlemann G."/>
            <person name="Di Stasio M."/>
            <person name="Roessel N."/>
            <person name="Mendoza-Mendoza A."/>
            <person name="Pester D."/>
            <person name="Mueller O."/>
            <person name="Winterberg B."/>
            <person name="Meyer E."/>
            <person name="Ghareeb H."/>
            <person name="Wollenberg T."/>
            <person name="Muensterkoetter M."/>
            <person name="Wong P."/>
            <person name="Walter M."/>
            <person name="Stukenbrock E."/>
            <person name="Gueldener U."/>
            <person name="Kahmann R."/>
        </authorList>
    </citation>
    <scope>NUCLEOTIDE SEQUENCE [LARGE SCALE GENOMIC DNA]</scope>
    <source>
        <strain evidence="3">SRZ2</strain>
    </source>
</reference>
<keyword evidence="1" id="KW-0732">Signal</keyword>
<dbReference type="HOGENOM" id="CLU_1391031_0_0_1"/>
<keyword evidence="3" id="KW-1185">Reference proteome</keyword>
<feature type="chain" id="PRO_5003216919" evidence="1">
    <location>
        <begin position="30"/>
        <end position="196"/>
    </location>
</feature>
<evidence type="ECO:0000256" key="1">
    <source>
        <dbReference type="SAM" id="SignalP"/>
    </source>
</evidence>
<feature type="signal peptide" evidence="1">
    <location>
        <begin position="1"/>
        <end position="29"/>
    </location>
</feature>
<dbReference type="OrthoDB" id="10613584at2759"/>